<dbReference type="GO" id="GO:0005524">
    <property type="term" value="F:ATP binding"/>
    <property type="evidence" value="ECO:0007669"/>
    <property type="project" value="UniProtKB-KW"/>
</dbReference>
<dbReference type="EMBL" id="MHRP01000001">
    <property type="protein sequence ID" value="OHA28069.1"/>
    <property type="molecule type" value="Genomic_DNA"/>
</dbReference>
<dbReference type="InterPro" id="IPR036621">
    <property type="entry name" value="Anticodon-bd_dom_sf"/>
</dbReference>
<evidence type="ECO:0000313" key="11">
    <source>
        <dbReference type="EMBL" id="OHA28069.1"/>
    </source>
</evidence>
<sequence>MKQSQLFTKTRKEAPKDEVSKNAELLIRAGFIHKEMAGVYSYLPLGLRVLKNIERIIREEMNALGGQEVLLTTLQNKESWQKTGRFDDAVIDNWFKTKLKNDTELGLANTHEEPLSALLTNFAKSFRDFPLYIYQIQTKFRNESRAKSGIMRGREFLMKDLYSFSRDQKEHDVFYEKAKNAYHKIFTRVGLGGQTYETFASGGSFAKYSHEFQTVTDAGEDIIYIDEKKRIAVNKEVLAPEVLKELGLEKKDLVEKKAVEVGNIFSLGTRFSLPLGLFYTDEKGEKKPVIIGSYGIGLGRLMGTVVEVLSDEKGIIWPESIAPFTVHLVSLLGDKVDVRTYADNLYLKLEKSGVSVLYDDRDLRPGEKFADSDLIGIPNRAIISERGMKDDKIEWKNRETGDIEMIDEKEFFRRVPRTVHV</sequence>
<dbReference type="AlphaFoldDB" id="A0A1G2MXY9"/>
<keyword evidence="5" id="KW-0067">ATP-binding</keyword>
<dbReference type="Pfam" id="PF03129">
    <property type="entry name" value="HGTP_anticodon"/>
    <property type="match status" value="1"/>
</dbReference>
<dbReference type="Gene3D" id="3.30.930.10">
    <property type="entry name" value="Bira Bifunctional Protein, Domain 2"/>
    <property type="match status" value="1"/>
</dbReference>
<evidence type="ECO:0000256" key="9">
    <source>
        <dbReference type="ARBA" id="ARBA00047671"/>
    </source>
</evidence>
<dbReference type="Proteomes" id="UP000177943">
    <property type="component" value="Unassembled WGS sequence"/>
</dbReference>
<dbReference type="Pfam" id="PF00587">
    <property type="entry name" value="tRNA-synt_2b"/>
    <property type="match status" value="1"/>
</dbReference>
<dbReference type="InterPro" id="IPR002314">
    <property type="entry name" value="aa-tRNA-synt_IIb"/>
</dbReference>
<dbReference type="GO" id="GO:0004827">
    <property type="term" value="F:proline-tRNA ligase activity"/>
    <property type="evidence" value="ECO:0007669"/>
    <property type="project" value="UniProtKB-EC"/>
</dbReference>
<dbReference type="InterPro" id="IPR050062">
    <property type="entry name" value="Pro-tRNA_synthetase"/>
</dbReference>
<keyword evidence="3" id="KW-0436">Ligase</keyword>
<organism evidence="11 12">
    <name type="scientific">Candidatus Taylorbacteria bacterium RIFCSPHIGHO2_02_FULL_45_35</name>
    <dbReference type="NCBI Taxonomy" id="1802311"/>
    <lineage>
        <taxon>Bacteria</taxon>
        <taxon>Candidatus Tayloriibacteriota</taxon>
    </lineage>
</organism>
<evidence type="ECO:0000256" key="5">
    <source>
        <dbReference type="ARBA" id="ARBA00022840"/>
    </source>
</evidence>
<keyword evidence="7 11" id="KW-0030">Aminoacyl-tRNA synthetase</keyword>
<dbReference type="GO" id="GO:0005829">
    <property type="term" value="C:cytosol"/>
    <property type="evidence" value="ECO:0007669"/>
    <property type="project" value="TreeGrafter"/>
</dbReference>
<dbReference type="SUPFAM" id="SSF52954">
    <property type="entry name" value="Class II aaRS ABD-related"/>
    <property type="match status" value="1"/>
</dbReference>
<comment type="caution">
    <text evidence="11">The sequence shown here is derived from an EMBL/GenBank/DDBJ whole genome shotgun (WGS) entry which is preliminary data.</text>
</comment>
<dbReference type="InterPro" id="IPR004154">
    <property type="entry name" value="Anticodon-bd"/>
</dbReference>
<keyword evidence="6" id="KW-0648">Protein biosynthesis</keyword>
<dbReference type="PANTHER" id="PTHR42753:SF2">
    <property type="entry name" value="PROLINE--TRNA LIGASE"/>
    <property type="match status" value="1"/>
</dbReference>
<dbReference type="InterPro" id="IPR006195">
    <property type="entry name" value="aa-tRNA-synth_II"/>
</dbReference>
<dbReference type="InterPro" id="IPR044140">
    <property type="entry name" value="ProRS_anticodon_short"/>
</dbReference>
<evidence type="ECO:0000313" key="12">
    <source>
        <dbReference type="Proteomes" id="UP000177943"/>
    </source>
</evidence>
<dbReference type="PROSITE" id="PS50862">
    <property type="entry name" value="AA_TRNA_LIGASE_II"/>
    <property type="match status" value="1"/>
</dbReference>
<name>A0A1G2MXY9_9BACT</name>
<dbReference type="GO" id="GO:0006433">
    <property type="term" value="P:prolyl-tRNA aminoacylation"/>
    <property type="evidence" value="ECO:0007669"/>
    <property type="project" value="InterPro"/>
</dbReference>
<dbReference type="SUPFAM" id="SSF55681">
    <property type="entry name" value="Class II aaRS and biotin synthetases"/>
    <property type="match status" value="1"/>
</dbReference>
<dbReference type="PANTHER" id="PTHR42753">
    <property type="entry name" value="MITOCHONDRIAL RIBOSOME PROTEIN L39/PROLYL-TRNA LIGASE FAMILY MEMBER"/>
    <property type="match status" value="1"/>
</dbReference>
<dbReference type="InterPro" id="IPR002316">
    <property type="entry name" value="Pro-tRNA-ligase_IIa"/>
</dbReference>
<dbReference type="PRINTS" id="PR01046">
    <property type="entry name" value="TRNASYNTHPRO"/>
</dbReference>
<evidence type="ECO:0000259" key="10">
    <source>
        <dbReference type="PROSITE" id="PS50862"/>
    </source>
</evidence>
<dbReference type="InterPro" id="IPR045864">
    <property type="entry name" value="aa-tRNA-synth_II/BPL/LPL"/>
</dbReference>
<protein>
    <recommendedName>
        <fullName evidence="2">Proline--tRNA ligase</fullName>
        <ecNumber evidence="1">6.1.1.15</ecNumber>
    </recommendedName>
    <alternativeName>
        <fullName evidence="8">Prolyl-tRNA synthetase</fullName>
    </alternativeName>
</protein>
<evidence type="ECO:0000256" key="6">
    <source>
        <dbReference type="ARBA" id="ARBA00022917"/>
    </source>
</evidence>
<evidence type="ECO:0000256" key="2">
    <source>
        <dbReference type="ARBA" id="ARBA00019110"/>
    </source>
</evidence>
<gene>
    <name evidence="11" type="ORF">A3D56_00115</name>
</gene>
<accession>A0A1G2MXY9</accession>
<evidence type="ECO:0000256" key="1">
    <source>
        <dbReference type="ARBA" id="ARBA00012831"/>
    </source>
</evidence>
<evidence type="ECO:0000256" key="8">
    <source>
        <dbReference type="ARBA" id="ARBA00029731"/>
    </source>
</evidence>
<feature type="domain" description="Aminoacyl-transfer RNA synthetases class-II family profile" evidence="10">
    <location>
        <begin position="38"/>
        <end position="318"/>
    </location>
</feature>
<dbReference type="EC" id="6.1.1.15" evidence="1"/>
<proteinExistence type="predicted"/>
<reference evidence="11 12" key="1">
    <citation type="journal article" date="2016" name="Nat. Commun.">
        <title>Thousands of microbial genomes shed light on interconnected biogeochemical processes in an aquifer system.</title>
        <authorList>
            <person name="Anantharaman K."/>
            <person name="Brown C.T."/>
            <person name="Hug L.A."/>
            <person name="Sharon I."/>
            <person name="Castelle C.J."/>
            <person name="Probst A.J."/>
            <person name="Thomas B.C."/>
            <person name="Singh A."/>
            <person name="Wilkins M.J."/>
            <person name="Karaoz U."/>
            <person name="Brodie E.L."/>
            <person name="Williams K.H."/>
            <person name="Hubbard S.S."/>
            <person name="Banfield J.F."/>
        </authorList>
    </citation>
    <scope>NUCLEOTIDE SEQUENCE [LARGE SCALE GENOMIC DNA]</scope>
</reference>
<comment type="catalytic activity">
    <reaction evidence="9">
        <text>tRNA(Pro) + L-proline + ATP = L-prolyl-tRNA(Pro) + AMP + diphosphate</text>
        <dbReference type="Rhea" id="RHEA:14305"/>
        <dbReference type="Rhea" id="RHEA-COMP:9700"/>
        <dbReference type="Rhea" id="RHEA-COMP:9702"/>
        <dbReference type="ChEBI" id="CHEBI:30616"/>
        <dbReference type="ChEBI" id="CHEBI:33019"/>
        <dbReference type="ChEBI" id="CHEBI:60039"/>
        <dbReference type="ChEBI" id="CHEBI:78442"/>
        <dbReference type="ChEBI" id="CHEBI:78532"/>
        <dbReference type="ChEBI" id="CHEBI:456215"/>
        <dbReference type="EC" id="6.1.1.15"/>
    </reaction>
</comment>
<evidence type="ECO:0000256" key="3">
    <source>
        <dbReference type="ARBA" id="ARBA00022598"/>
    </source>
</evidence>
<evidence type="ECO:0000256" key="4">
    <source>
        <dbReference type="ARBA" id="ARBA00022741"/>
    </source>
</evidence>
<dbReference type="Gene3D" id="3.40.50.800">
    <property type="entry name" value="Anticodon-binding domain"/>
    <property type="match status" value="1"/>
</dbReference>
<evidence type="ECO:0000256" key="7">
    <source>
        <dbReference type="ARBA" id="ARBA00023146"/>
    </source>
</evidence>
<dbReference type="CDD" id="cd00861">
    <property type="entry name" value="ProRS_anticodon_short"/>
    <property type="match status" value="1"/>
</dbReference>
<keyword evidence="4" id="KW-0547">Nucleotide-binding</keyword>